<evidence type="ECO:0000313" key="4">
    <source>
        <dbReference type="Proteomes" id="UP000325788"/>
    </source>
</evidence>
<proteinExistence type="predicted"/>
<evidence type="ECO:0008006" key="5">
    <source>
        <dbReference type="Google" id="ProtNLM"/>
    </source>
</evidence>
<keyword evidence="2" id="KW-1133">Transmembrane helix</keyword>
<keyword evidence="2" id="KW-0812">Transmembrane</keyword>
<accession>A0A5N4WEC5</accession>
<evidence type="ECO:0000256" key="2">
    <source>
        <dbReference type="SAM" id="Phobius"/>
    </source>
</evidence>
<dbReference type="RefSeq" id="WP_016165391.1">
    <property type="nucleotide sequence ID" value="NZ_BBNK01000011.1"/>
</dbReference>
<evidence type="ECO:0000313" key="3">
    <source>
        <dbReference type="EMBL" id="KAB1853365.1"/>
    </source>
</evidence>
<gene>
    <name evidence="3" type="ORF">F4W09_13005</name>
</gene>
<keyword evidence="2" id="KW-0472">Membrane</keyword>
<comment type="caution">
    <text evidence="3">The sequence shown here is derived from an EMBL/GenBank/DDBJ whole genome shotgun (WGS) entry which is preliminary data.</text>
</comment>
<name>A0A5N4WEC5_9GAMM</name>
<feature type="transmembrane region" description="Helical" evidence="2">
    <location>
        <begin position="12"/>
        <end position="35"/>
    </location>
</feature>
<feature type="region of interest" description="Disordered" evidence="1">
    <location>
        <begin position="43"/>
        <end position="92"/>
    </location>
</feature>
<organism evidence="3 4">
    <name type="scientific">Acinetobacter tandoii</name>
    <dbReference type="NCBI Taxonomy" id="202954"/>
    <lineage>
        <taxon>Bacteria</taxon>
        <taxon>Pseudomonadati</taxon>
        <taxon>Pseudomonadota</taxon>
        <taxon>Gammaproteobacteria</taxon>
        <taxon>Moraxellales</taxon>
        <taxon>Moraxellaceae</taxon>
        <taxon>Acinetobacter</taxon>
    </lineage>
</organism>
<feature type="compositionally biased region" description="Basic and acidic residues" evidence="1">
    <location>
        <begin position="61"/>
        <end position="79"/>
    </location>
</feature>
<feature type="compositionally biased region" description="Polar residues" evidence="1">
    <location>
        <begin position="81"/>
        <end position="92"/>
    </location>
</feature>
<protein>
    <recommendedName>
        <fullName evidence="5">DUF4199 domain-containing protein</fullName>
    </recommendedName>
</protein>
<dbReference type="EMBL" id="VXLD01000009">
    <property type="protein sequence ID" value="KAB1853365.1"/>
    <property type="molecule type" value="Genomic_DNA"/>
</dbReference>
<sequence length="92" mass="10178">MSDNTSPEKSPWGWKALIIATILSIIFLVVFYLAMQHEPDYMPGKQREARAAQASSAPVEHQMDMSAEEHNMTAEEHAAMTESSASTAHHGH</sequence>
<reference evidence="3 4" key="1">
    <citation type="submission" date="2019-09" db="EMBL/GenBank/DDBJ databases">
        <title>Draft genome sequence of Acinetobacter tandoii W4-4-4 isolated from environmental water sample.</title>
        <authorList>
            <person name="Wee S.K."/>
            <person name="Yan B."/>
            <person name="Mustaffa S.B."/>
            <person name="Yap E.P.H."/>
        </authorList>
    </citation>
    <scope>NUCLEOTIDE SEQUENCE [LARGE SCALE GENOMIC DNA]</scope>
    <source>
        <strain evidence="3 4">W4-4-4</strain>
    </source>
</reference>
<dbReference type="Proteomes" id="UP000325788">
    <property type="component" value="Unassembled WGS sequence"/>
</dbReference>
<dbReference type="AlphaFoldDB" id="A0A5N4WEC5"/>
<evidence type="ECO:0000256" key="1">
    <source>
        <dbReference type="SAM" id="MobiDB-lite"/>
    </source>
</evidence>